<name>A0A6A4H4L4_9AGAR</name>
<protein>
    <submittedName>
        <fullName evidence="2">Uncharacterized protein</fullName>
    </submittedName>
</protein>
<gene>
    <name evidence="2" type="ORF">BT96DRAFT_255803</name>
</gene>
<evidence type="ECO:0000256" key="1">
    <source>
        <dbReference type="SAM" id="MobiDB-lite"/>
    </source>
</evidence>
<keyword evidence="3" id="KW-1185">Reference proteome</keyword>
<accession>A0A6A4H4L4</accession>
<feature type="compositionally biased region" description="Low complexity" evidence="1">
    <location>
        <begin position="95"/>
        <end position="112"/>
    </location>
</feature>
<evidence type="ECO:0000313" key="2">
    <source>
        <dbReference type="EMBL" id="KAE9393041.1"/>
    </source>
</evidence>
<proteinExistence type="predicted"/>
<organism evidence="2 3">
    <name type="scientific">Gymnopus androsaceus JB14</name>
    <dbReference type="NCBI Taxonomy" id="1447944"/>
    <lineage>
        <taxon>Eukaryota</taxon>
        <taxon>Fungi</taxon>
        <taxon>Dikarya</taxon>
        <taxon>Basidiomycota</taxon>
        <taxon>Agaricomycotina</taxon>
        <taxon>Agaricomycetes</taxon>
        <taxon>Agaricomycetidae</taxon>
        <taxon>Agaricales</taxon>
        <taxon>Marasmiineae</taxon>
        <taxon>Omphalotaceae</taxon>
        <taxon>Gymnopus</taxon>
    </lineage>
</organism>
<sequence>MSFYSSGMFNPYASKKQNSSVGVDFSYLNTADDVVAPTSDEFDSELDALIESIDIDQLTAPTTTAITNPFQFRSSQFDNSFSCAQGPASAFTFSSSESSYDSRSVSGRSQSSYNAYSPRDTTSNYSFPLDLDTEFQRFAVDGEAALDLSGLDCVNSTTFNMPTEPKRYNHRSSFSDYGPSTGARRRAWKA</sequence>
<feature type="region of interest" description="Disordered" evidence="1">
    <location>
        <begin position="161"/>
        <end position="190"/>
    </location>
</feature>
<feature type="region of interest" description="Disordered" evidence="1">
    <location>
        <begin position="95"/>
        <end position="118"/>
    </location>
</feature>
<dbReference type="Proteomes" id="UP000799118">
    <property type="component" value="Unassembled WGS sequence"/>
</dbReference>
<dbReference type="EMBL" id="ML769582">
    <property type="protein sequence ID" value="KAE9393041.1"/>
    <property type="molecule type" value="Genomic_DNA"/>
</dbReference>
<reference evidence="2" key="1">
    <citation type="journal article" date="2019" name="Environ. Microbiol.">
        <title>Fungal ecological strategies reflected in gene transcription - a case study of two litter decomposers.</title>
        <authorList>
            <person name="Barbi F."/>
            <person name="Kohler A."/>
            <person name="Barry K."/>
            <person name="Baskaran P."/>
            <person name="Daum C."/>
            <person name="Fauchery L."/>
            <person name="Ihrmark K."/>
            <person name="Kuo A."/>
            <person name="LaButti K."/>
            <person name="Lipzen A."/>
            <person name="Morin E."/>
            <person name="Grigoriev I.V."/>
            <person name="Henrissat B."/>
            <person name="Lindahl B."/>
            <person name="Martin F."/>
        </authorList>
    </citation>
    <scope>NUCLEOTIDE SEQUENCE</scope>
    <source>
        <strain evidence="2">JB14</strain>
    </source>
</reference>
<evidence type="ECO:0000313" key="3">
    <source>
        <dbReference type="Proteomes" id="UP000799118"/>
    </source>
</evidence>
<dbReference type="AlphaFoldDB" id="A0A6A4H4L4"/>